<dbReference type="GO" id="GO:0051018">
    <property type="term" value="F:protein kinase A binding"/>
    <property type="evidence" value="ECO:0007669"/>
    <property type="project" value="InterPro"/>
</dbReference>
<feature type="domain" description="A kinase-anchoring proteins AKAP-5 and AKAP-12 calmodulin (CaM)-binding" evidence="7">
    <location>
        <begin position="470"/>
        <end position="490"/>
    </location>
</feature>
<accession>A0AAD9C2X5</accession>
<evidence type="ECO:0000256" key="5">
    <source>
        <dbReference type="ARBA" id="ARBA00023288"/>
    </source>
</evidence>
<feature type="compositionally biased region" description="Basic and acidic residues" evidence="6">
    <location>
        <begin position="707"/>
        <end position="716"/>
    </location>
</feature>
<dbReference type="PANTHER" id="PTHR23209:SF4">
    <property type="entry name" value="A-KINASE ANCHOR PROTEIN 12"/>
    <property type="match status" value="1"/>
</dbReference>
<feature type="compositionally biased region" description="Acidic residues" evidence="6">
    <location>
        <begin position="630"/>
        <end position="646"/>
    </location>
</feature>
<dbReference type="PROSITE" id="PS51893">
    <property type="entry name" value="AKAP_CAM_BD"/>
    <property type="match status" value="1"/>
</dbReference>
<sequence>MGDAQSAHRDAEAAEERSGDARDDEQETGDKFEPAGAPFHGFIDAEQFAFTVKREKVCRVMTSPLRNLKPWGDLGLINNGQVSEISGKAESSIAEVNGLCEEQIPAEAFLSPEKDDSETEKPLKEEETPLENVEISEKESPNEADEDVPMEIIEMDAKQNDINESFRRFFSNIGLKLTVKSGSGDVASDDTDVEDPNRPEDVEDTTKETTSENPEENTDLNMAQETYDNDSTTCPTLTDVTPEDAPQNAEEKTTETKEEVESDYVDAEMPVEEDTQQDATPEEEPESPSGPEEAEVVSPIKRFFTTGIFSGLRKKKKLPEEETADKELEDLGKKEVVETAEQTEQDQQQDKEDISDGVEATAVETEHKELKGDKMPAAQIPDPLTIIVTEPEILSSQEKEKVQASPLKRLFSGSSLNKLPRKQRSRRSSDARMSDSGEHVSDKVISSIIDQSVENQKGEVCAQSSAEEEEGAWASFKKLMTPKKLRKRPSISNEETKIKSLVEESKPVEGGQISDHSTEEGNKRKDAVSWESVLCGSGRRRIRKTSDSEEERLKIITIKTSKTLHLKVAQNQGSKALMRLMKVKSKDEDESKDGVQSDSESTQDESSFSIKKLLPGRKKRKSTEKHDQVSSDEADKDVASEDEDSETPAIVPLSEFDIVETAVQIQTQVDIERRIPKDADHEVQRDLLDQNAEPVLQGVGLQAEANKVQDKEDALESKAPTNPATNEESDDTESLSKPQLSDIPEEATPASVTEDVARDDTIAEDLIEITSEAITAPEPLDITKEDETEMISAVSQLSSESSKTSGNTTPVPAEYVVKETDALLYQVVETISISPKEVPVCSDDVRSDRVVVSVSHQIMDTIVKKGQTVLEIHKGLDVTDSNPDLDVEELEAVDKLTASAQTESISEVNDSVSTEIVSEVHTEEFDTADIALDDVHEVDVTHPEQSLKELESIDEIYQLGECLSAASTDIFPPGEEIVLEEGSLVEAHLTETEPPKNDPQVATGTEAEETRDEAMEQEVQSLTEKKDLIHNVTDQIQVEDKDEPPIEAKEKQELDPEESSVQSPEKDIISEDIPAAETHELKEETLPLTEVNVEPEKEDELETDVQEQEASEALQTSTLVSEEGSDQSPTEEVKSEDFPEAEPVTDQLKQTEECLAEVSVEPEEPKEDLLPLTEGNLEQVEASRTFEEVLEAEKASASASEVGSLLSLEKQEIPGDISAVEAVTDEPKAETIPCTEDNLEPVECQNQ</sequence>
<feature type="compositionally biased region" description="Polar residues" evidence="6">
    <location>
        <begin position="219"/>
        <end position="239"/>
    </location>
</feature>
<name>A0AAD9C2X5_DISEL</name>
<feature type="region of interest" description="Disordered" evidence="6">
    <location>
        <begin position="1"/>
        <end position="38"/>
    </location>
</feature>
<feature type="compositionally biased region" description="Polar residues" evidence="6">
    <location>
        <begin position="1113"/>
        <end position="1130"/>
    </location>
</feature>
<feature type="region of interest" description="Disordered" evidence="6">
    <location>
        <begin position="682"/>
        <end position="758"/>
    </location>
</feature>
<evidence type="ECO:0000256" key="3">
    <source>
        <dbReference type="ARBA" id="ARBA00022860"/>
    </source>
</evidence>
<evidence type="ECO:0000313" key="9">
    <source>
        <dbReference type="Proteomes" id="UP001228049"/>
    </source>
</evidence>
<feature type="region of interest" description="Disordered" evidence="6">
    <location>
        <begin position="178"/>
        <end position="300"/>
    </location>
</feature>
<keyword evidence="5" id="KW-0449">Lipoprotein</keyword>
<dbReference type="GO" id="GO:0090036">
    <property type="term" value="P:regulation of protein kinase C signaling"/>
    <property type="evidence" value="ECO:0007669"/>
    <property type="project" value="InterPro"/>
</dbReference>
<dbReference type="InterPro" id="IPR001573">
    <property type="entry name" value="AKAP_WSK"/>
</dbReference>
<feature type="compositionally biased region" description="Basic and acidic residues" evidence="6">
    <location>
        <begin position="1043"/>
        <end position="1054"/>
    </location>
</feature>
<dbReference type="AlphaFoldDB" id="A0AAD9C2X5"/>
<keyword evidence="4" id="KW-0472">Membrane</keyword>
<dbReference type="GO" id="GO:0005516">
    <property type="term" value="F:calmodulin binding"/>
    <property type="evidence" value="ECO:0007669"/>
    <property type="project" value="UniProtKB-KW"/>
</dbReference>
<evidence type="ECO:0000256" key="2">
    <source>
        <dbReference type="ARBA" id="ARBA00022553"/>
    </source>
</evidence>
<feature type="region of interest" description="Disordered" evidence="6">
    <location>
        <begin position="312"/>
        <end position="377"/>
    </location>
</feature>
<reference evidence="8" key="1">
    <citation type="submission" date="2023-04" db="EMBL/GenBank/DDBJ databases">
        <title>Chromosome-level genome of Chaenocephalus aceratus.</title>
        <authorList>
            <person name="Park H."/>
        </authorList>
    </citation>
    <scope>NUCLEOTIDE SEQUENCE</scope>
    <source>
        <strain evidence="8">DE</strain>
        <tissue evidence="8">Muscle</tissue>
    </source>
</reference>
<dbReference type="GO" id="GO:0016020">
    <property type="term" value="C:membrane"/>
    <property type="evidence" value="ECO:0007669"/>
    <property type="project" value="UniProtKB-SubCell"/>
</dbReference>
<feature type="region of interest" description="Disordered" evidence="6">
    <location>
        <begin position="396"/>
        <end position="530"/>
    </location>
</feature>
<feature type="compositionally biased region" description="Acidic residues" evidence="6">
    <location>
        <begin position="1096"/>
        <end position="1110"/>
    </location>
</feature>
<feature type="compositionally biased region" description="Basic and acidic residues" evidence="6">
    <location>
        <begin position="195"/>
        <end position="210"/>
    </location>
</feature>
<proteinExistence type="predicted"/>
<protein>
    <submittedName>
        <fullName evidence="8">A-kinase anchor protein 12</fullName>
    </submittedName>
</protein>
<feature type="compositionally biased region" description="Acidic residues" evidence="6">
    <location>
        <begin position="260"/>
        <end position="286"/>
    </location>
</feature>
<feature type="compositionally biased region" description="Basic and acidic residues" evidence="6">
    <location>
        <begin position="584"/>
        <end position="595"/>
    </location>
</feature>
<feature type="compositionally biased region" description="Basic and acidic residues" evidence="6">
    <location>
        <begin position="516"/>
        <end position="528"/>
    </location>
</feature>
<feature type="compositionally biased region" description="Basic and acidic residues" evidence="6">
    <location>
        <begin position="325"/>
        <end position="337"/>
    </location>
</feature>
<comment type="caution">
    <text evidence="8">The sequence shown here is derived from an EMBL/GenBank/DDBJ whole genome shotgun (WGS) entry which is preliminary data.</text>
</comment>
<dbReference type="EMBL" id="JASDAP010000011">
    <property type="protein sequence ID" value="KAK1893921.1"/>
    <property type="molecule type" value="Genomic_DNA"/>
</dbReference>
<dbReference type="InterPro" id="IPR028540">
    <property type="entry name" value="AKAP12"/>
</dbReference>
<evidence type="ECO:0000313" key="8">
    <source>
        <dbReference type="EMBL" id="KAK1893921.1"/>
    </source>
</evidence>
<dbReference type="GO" id="GO:0007165">
    <property type="term" value="P:signal transduction"/>
    <property type="evidence" value="ECO:0007669"/>
    <property type="project" value="TreeGrafter"/>
</dbReference>
<evidence type="ECO:0000256" key="4">
    <source>
        <dbReference type="ARBA" id="ARBA00023136"/>
    </source>
</evidence>
<organism evidence="8 9">
    <name type="scientific">Dissostichus eleginoides</name>
    <name type="common">Patagonian toothfish</name>
    <name type="synonym">Dissostichus amissus</name>
    <dbReference type="NCBI Taxonomy" id="100907"/>
    <lineage>
        <taxon>Eukaryota</taxon>
        <taxon>Metazoa</taxon>
        <taxon>Chordata</taxon>
        <taxon>Craniata</taxon>
        <taxon>Vertebrata</taxon>
        <taxon>Euteleostomi</taxon>
        <taxon>Actinopterygii</taxon>
        <taxon>Neopterygii</taxon>
        <taxon>Teleostei</taxon>
        <taxon>Neoteleostei</taxon>
        <taxon>Acanthomorphata</taxon>
        <taxon>Eupercaria</taxon>
        <taxon>Perciformes</taxon>
        <taxon>Notothenioidei</taxon>
        <taxon>Nototheniidae</taxon>
        <taxon>Dissostichus</taxon>
    </lineage>
</organism>
<feature type="region of interest" description="Disordered" evidence="6">
    <location>
        <begin position="990"/>
        <end position="1150"/>
    </location>
</feature>
<evidence type="ECO:0000256" key="6">
    <source>
        <dbReference type="SAM" id="MobiDB-lite"/>
    </source>
</evidence>
<feature type="compositionally biased region" description="Basic and acidic residues" evidence="6">
    <location>
        <begin position="1"/>
        <end position="21"/>
    </location>
</feature>
<feature type="compositionally biased region" description="Basic and acidic residues" evidence="6">
    <location>
        <begin position="494"/>
        <end position="507"/>
    </location>
</feature>
<keyword evidence="9" id="KW-1185">Reference proteome</keyword>
<keyword evidence="2" id="KW-0597">Phosphoprotein</keyword>
<feature type="compositionally biased region" description="Basic residues" evidence="6">
    <location>
        <begin position="614"/>
        <end position="623"/>
    </location>
</feature>
<feature type="region of interest" description="Disordered" evidence="6">
    <location>
        <begin position="569"/>
        <end position="657"/>
    </location>
</feature>
<feature type="compositionally biased region" description="Low complexity" evidence="6">
    <location>
        <begin position="596"/>
        <end position="609"/>
    </location>
</feature>
<keyword evidence="3" id="KW-0112">Calmodulin-binding</keyword>
<dbReference type="PANTHER" id="PTHR23209">
    <property type="entry name" value="A-KINASE ANCHOR PROTEIN 12"/>
    <property type="match status" value="1"/>
</dbReference>
<gene>
    <name evidence="8" type="ORF">KUDE01_019382</name>
</gene>
<feature type="compositionally biased region" description="Basic and acidic residues" evidence="6">
    <location>
        <begin position="427"/>
        <end position="442"/>
    </location>
</feature>
<dbReference type="GO" id="GO:0010739">
    <property type="term" value="P:positive regulation of protein kinase A signaling"/>
    <property type="evidence" value="ECO:0007669"/>
    <property type="project" value="InterPro"/>
</dbReference>
<dbReference type="GO" id="GO:0005737">
    <property type="term" value="C:cytoplasm"/>
    <property type="evidence" value="ECO:0007669"/>
    <property type="project" value="TreeGrafter"/>
</dbReference>
<feature type="compositionally biased region" description="Basic and acidic residues" evidence="6">
    <location>
        <begin position="249"/>
        <end position="259"/>
    </location>
</feature>
<comment type="subcellular location">
    <subcellularLocation>
        <location evidence="1">Membrane</location>
        <topology evidence="1">Lipid-anchor</topology>
    </subcellularLocation>
</comment>
<feature type="compositionally biased region" description="Low complexity" evidence="6">
    <location>
        <begin position="287"/>
        <end position="299"/>
    </location>
</feature>
<dbReference type="Proteomes" id="UP001228049">
    <property type="component" value="Unassembled WGS sequence"/>
</dbReference>
<feature type="compositionally biased region" description="Basic residues" evidence="6">
    <location>
        <begin position="480"/>
        <end position="489"/>
    </location>
</feature>
<feature type="region of interest" description="Disordered" evidence="6">
    <location>
        <begin position="105"/>
        <end position="149"/>
    </location>
</feature>
<evidence type="ECO:0000259" key="7">
    <source>
        <dbReference type="PROSITE" id="PS51893"/>
    </source>
</evidence>
<feature type="compositionally biased region" description="Basic and acidic residues" evidence="6">
    <location>
        <begin position="364"/>
        <end position="374"/>
    </location>
</feature>
<evidence type="ECO:0000256" key="1">
    <source>
        <dbReference type="ARBA" id="ARBA00004635"/>
    </source>
</evidence>